<keyword evidence="2" id="KW-1185">Reference proteome</keyword>
<name>E8R801_DESM0</name>
<organism evidence="1 2">
    <name type="scientific">Desulfurococcus mucosus (strain ATCC 35584 / DSM 2162 / JCM 9187 / O7/1)</name>
    <dbReference type="NCBI Taxonomy" id="765177"/>
    <lineage>
        <taxon>Archaea</taxon>
        <taxon>Thermoproteota</taxon>
        <taxon>Thermoprotei</taxon>
        <taxon>Desulfurococcales</taxon>
        <taxon>Desulfurococcaceae</taxon>
        <taxon>Desulfurococcus</taxon>
    </lineage>
</organism>
<reference evidence="2" key="1">
    <citation type="submission" date="2010-11" db="EMBL/GenBank/DDBJ databases">
        <title>The complete genome of Desulfurococcus mucosus DSM 2162.</title>
        <authorList>
            <consortium name="US DOE Joint Genome Institute (JGI-PGF)"/>
            <person name="Lucas S."/>
            <person name="Copeland A."/>
            <person name="Lapidus A."/>
            <person name="Bruce D."/>
            <person name="Goodwin L."/>
            <person name="Pitluck S."/>
            <person name="Kyrpides N."/>
            <person name="Mavromatis K."/>
            <person name="Pagani I."/>
            <person name="Ivanova N."/>
            <person name="Ovchinnikova G."/>
            <person name="Chertkov O."/>
            <person name="Held B."/>
            <person name="Brettin T."/>
            <person name="Detter J.C."/>
            <person name="Tapia R."/>
            <person name="Han C."/>
            <person name="Land M."/>
            <person name="Hauser L."/>
            <person name="Markowitz V."/>
            <person name="Cheng J.-F."/>
            <person name="Hugenholtz P."/>
            <person name="Woyke T."/>
            <person name="Wu D."/>
            <person name="Wirth R."/>
            <person name="Bilek Y."/>
            <person name="Hader T."/>
            <person name="Klenk H.-P."/>
            <person name="Eisen J.A."/>
        </authorList>
    </citation>
    <scope>NUCLEOTIDE SEQUENCE [LARGE SCALE GENOMIC DNA]</scope>
    <source>
        <strain evidence="2">ATCC 35584 / DSM 2162 / JCM 9187 / O7/1</strain>
    </source>
</reference>
<sequence>MGRRSEGKPLIVGFIGFSQSGKSSRIENILRLTGSETMEPAVYTRVYEKGTRHSRHFMPFASVARGRTIDTVLVTVDYTGHDHLAAYFFTRRILEALEKGLLGAGREALVRELVENAGSVVDELAARRRGLSKRLLLQLLDSPIPGYKYLRDYFDPYRELCGVIRGAPCRDEEVARVVEYVRQTLRETGRDMVSFNDLNRILCVLESSHQTRERCLDIGKADRVEIVVDEAGGYFARLVVTAPLLTHLLVGLLIESNILFILVPASIGDYLNQLKRLFMGDDSKSPHYLLAALRALAWAGEDVHGLLVKALSSTVKDKASGEDTGRIVEECLETTVEEEVARLKLPRDAVQVVASAAPFTSINGYRGFIGCVSKALTGEAGGEGLDKGLTEALTRVVLEKYQVGLLEALLKLLGYIAGSGVKPVLSTVVFDYTYMDKARRPFKEIVSRSLSSSLLEFDRDTPALSEVYRLLRETPGLKGVDLEVYALPSSLHGSYSTPFEYMMLVCLLEDKLASFKVTSKDTGESREVLCVDLLKEMRLHHGAGRV</sequence>
<dbReference type="OrthoDB" id="381727at2157"/>
<dbReference type="KEGG" id="dmu:Desmu_0308"/>
<evidence type="ECO:0000313" key="2">
    <source>
        <dbReference type="Proteomes" id="UP000001068"/>
    </source>
</evidence>
<dbReference type="HOGENOM" id="CLU_500250_0_0_2"/>
<gene>
    <name evidence="1" type="ordered locus">Desmu_0308</name>
</gene>
<dbReference type="eggNOG" id="arCOG11766">
    <property type="taxonomic scope" value="Archaea"/>
</dbReference>
<dbReference type="Proteomes" id="UP000001068">
    <property type="component" value="Chromosome"/>
</dbReference>
<reference evidence="1 2" key="2">
    <citation type="journal article" date="2011" name="Stand. Genomic Sci.">
        <title>Complete genome sequence of Desulfurococcus mucosus type strain (O7/1).</title>
        <authorList>
            <person name="Wirth R."/>
            <person name="Chertkov O."/>
            <person name="Held B."/>
            <person name="Lapidus A."/>
            <person name="Nolan M."/>
            <person name="Lucas S."/>
            <person name="Hammon N."/>
            <person name="Deshpande S."/>
            <person name="Cheng J.F."/>
            <person name="Tapia R."/>
            <person name="Han C."/>
            <person name="Goodwin L."/>
            <person name="Pitluck S."/>
            <person name="Liolios K."/>
            <person name="Ioanna P."/>
            <person name="Ivanova N."/>
            <person name="Mavromatis K."/>
            <person name="Mikhailova N."/>
            <person name="Pati A."/>
            <person name="Chen A."/>
            <person name="Palaniappan K."/>
            <person name="Land M."/>
            <person name="Hauser L."/>
            <person name="Chang Y.J."/>
            <person name="Jeffries C.D."/>
            <person name="Bilek Y."/>
            <person name="Hader T."/>
            <person name="Rohde M."/>
            <person name="Spring S."/>
            <person name="Sikorski J."/>
            <person name="Goker M."/>
            <person name="Woyke T."/>
            <person name="Bristow J."/>
            <person name="Eisen J.A."/>
            <person name="Markowitz V."/>
            <person name="Hugenholtz P."/>
            <person name="Kyrpides N.C."/>
            <person name="Klenk H.P."/>
        </authorList>
    </citation>
    <scope>NUCLEOTIDE SEQUENCE [LARGE SCALE GENOMIC DNA]</scope>
    <source>
        <strain evidence="2">ATCC 35584 / DSM 2162 / JCM 9187 / O7/1</strain>
    </source>
</reference>
<protein>
    <submittedName>
        <fullName evidence="1">Uncharacterized protein</fullName>
    </submittedName>
</protein>
<evidence type="ECO:0000313" key="1">
    <source>
        <dbReference type="EMBL" id="ADV64627.1"/>
    </source>
</evidence>
<dbReference type="EMBL" id="CP002363">
    <property type="protein sequence ID" value="ADV64627.1"/>
    <property type="molecule type" value="Genomic_DNA"/>
</dbReference>
<dbReference type="RefSeq" id="WP_013561849.1">
    <property type="nucleotide sequence ID" value="NC_014961.1"/>
</dbReference>
<accession>E8R801</accession>
<dbReference type="AlphaFoldDB" id="E8R801"/>
<dbReference type="GeneID" id="10153000"/>
<proteinExistence type="predicted"/>